<evidence type="ECO:0000313" key="4">
    <source>
        <dbReference type="Proteomes" id="UP000410984"/>
    </source>
</evidence>
<dbReference type="AlphaFoldDB" id="A0A509E6P4"/>
<organism evidence="3 4">
    <name type="scientific">Methylobacterium symbioticum</name>
    <dbReference type="NCBI Taxonomy" id="2584084"/>
    <lineage>
        <taxon>Bacteria</taxon>
        <taxon>Pseudomonadati</taxon>
        <taxon>Pseudomonadota</taxon>
        <taxon>Alphaproteobacteria</taxon>
        <taxon>Hyphomicrobiales</taxon>
        <taxon>Methylobacteriaceae</taxon>
        <taxon>Methylobacterium</taxon>
    </lineage>
</organism>
<sequence length="646" mass="71635">MDTHTRRPVSAWHTVEVCLRHNLRERRGNLTLSMSYDDTPHPHPLPPSALLPDAVASDKAKALPPELRGGYYAISTALRGAAKRDAAHDWTTLSEIMGFQFTPGNVAEPFHPKAIFGDRRSMIPDDLTDAQLDRLSEYVTNLDDDLVVARAGDVLWLRQRDVKAARRTVEAYLAAGIASEDPNHWTTCFALYERGVRLARQIEPKGELPRRLLGYLEGRVRHYDGDDPLYLSLKIMDLLEEVRFGDFAALAEIAGRIASKSEEAGDFRRAQEYYATQARLLKRAGDRDAAEAALCARAQTFVSEAEDQEKAGSFIAAHKFWEDSVQAFQARPSLRARLPDLRRRLAEAGRGVLGEMKRVQSDSVDLTEQVDAVQALFRGLPRQDAIFRLALIDELIDPVKLREQTLATLKDSPLQTIIRADVFDQAGRKIAVRPALGSGDSKVEEAAIDGFMDQNARFHRHFAVHAALAPAVRVMRDEHDLGQEEIAVVIADSHFIPTGRLGLFARGLEAGFKFDSSTALHLLIPQAENSLRHLLEGEGIVARNINTDGVEEVWGVERILDHPKATDVLGAECVYELRTLLAGRLGPNPRNVVAHGLVDEDHLNGQIGFYLWWVILRLVVVGSPQLAAFIARLNAAGSSEEAEAEV</sequence>
<dbReference type="Pfam" id="PF13910">
    <property type="entry name" value="DUF4209"/>
    <property type="match status" value="1"/>
</dbReference>
<dbReference type="EMBL" id="CABFPH010000003">
    <property type="protein sequence ID" value="VUD69798.1"/>
    <property type="molecule type" value="Genomic_DNA"/>
</dbReference>
<accession>A0A509E6P4</accession>
<dbReference type="OrthoDB" id="5519791at2"/>
<dbReference type="Pfam" id="PF24098">
    <property type="entry name" value="DUF7380"/>
    <property type="match status" value="1"/>
</dbReference>
<proteinExistence type="predicted"/>
<gene>
    <name evidence="3" type="ORF">MET9862_00357</name>
</gene>
<feature type="domain" description="DUF7380" evidence="2">
    <location>
        <begin position="65"/>
        <end position="209"/>
    </location>
</feature>
<reference evidence="3 4" key="1">
    <citation type="submission" date="2019-06" db="EMBL/GenBank/DDBJ databases">
        <authorList>
            <person name="Rodrigo-Torres L."/>
            <person name="Arahal R. D."/>
            <person name="Lucena T."/>
        </authorList>
    </citation>
    <scope>NUCLEOTIDE SEQUENCE [LARGE SCALE GENOMIC DNA]</scope>
    <source>
        <strain evidence="3 4">SB0023/3</strain>
    </source>
</reference>
<feature type="domain" description="DUF4209" evidence="1">
    <location>
        <begin position="528"/>
        <end position="617"/>
    </location>
</feature>
<dbReference type="Proteomes" id="UP000410984">
    <property type="component" value="Unassembled WGS sequence"/>
</dbReference>
<evidence type="ECO:0000313" key="3">
    <source>
        <dbReference type="EMBL" id="VUD69798.1"/>
    </source>
</evidence>
<evidence type="ECO:0000259" key="1">
    <source>
        <dbReference type="Pfam" id="PF13910"/>
    </source>
</evidence>
<protein>
    <submittedName>
        <fullName evidence="3">Uncharacterized protein</fullName>
    </submittedName>
</protein>
<dbReference type="InterPro" id="IPR055804">
    <property type="entry name" value="DUF7380"/>
</dbReference>
<keyword evidence="4" id="KW-1185">Reference proteome</keyword>
<dbReference type="InterPro" id="IPR025209">
    <property type="entry name" value="DUF4209"/>
</dbReference>
<evidence type="ECO:0000259" key="2">
    <source>
        <dbReference type="Pfam" id="PF24098"/>
    </source>
</evidence>
<name>A0A509E6P4_9HYPH</name>